<reference evidence="2" key="2">
    <citation type="submission" date="2021-04" db="EMBL/GenBank/DDBJ databases">
        <authorList>
            <person name="Podell S."/>
        </authorList>
    </citation>
    <scope>NUCLEOTIDE SEQUENCE</scope>
    <source>
        <strain evidence="2">Hildebrandi</strain>
    </source>
</reference>
<dbReference type="GO" id="GO:1990904">
    <property type="term" value="C:ribonucleoprotein complex"/>
    <property type="evidence" value="ECO:0007669"/>
    <property type="project" value="UniProtKB-KW"/>
</dbReference>
<evidence type="ECO:0000313" key="2">
    <source>
        <dbReference type="EMBL" id="KAG7362261.1"/>
    </source>
</evidence>
<dbReference type="AlphaFoldDB" id="A0A9K3PWT3"/>
<evidence type="ECO:0000256" key="1">
    <source>
        <dbReference type="RuleBase" id="RU003919"/>
    </source>
</evidence>
<dbReference type="InterPro" id="IPR000589">
    <property type="entry name" value="Ribosomal_uS15"/>
</dbReference>
<accession>A0A9K3PWT3</accession>
<dbReference type="Proteomes" id="UP000693970">
    <property type="component" value="Unassembled WGS sequence"/>
</dbReference>
<dbReference type="PANTHER" id="PTHR23321">
    <property type="entry name" value="RIBOSOMAL PROTEIN S15, BACTERIAL AND ORGANELLAR"/>
    <property type="match status" value="1"/>
</dbReference>
<dbReference type="GO" id="GO:0003735">
    <property type="term" value="F:structural constituent of ribosome"/>
    <property type="evidence" value="ECO:0007669"/>
    <property type="project" value="InterPro"/>
</dbReference>
<keyword evidence="3" id="KW-1185">Reference proteome</keyword>
<gene>
    <name evidence="2" type="ORF">IV203_025927</name>
</gene>
<dbReference type="CDD" id="cd00353">
    <property type="entry name" value="Ribosomal_S15p_S13e"/>
    <property type="match status" value="1"/>
</dbReference>
<name>A0A9K3PWT3_9STRA</name>
<dbReference type="Pfam" id="PF00312">
    <property type="entry name" value="Ribosomal_S15"/>
    <property type="match status" value="1"/>
</dbReference>
<reference evidence="2" key="1">
    <citation type="journal article" date="2021" name="Sci. Rep.">
        <title>Diploid genomic architecture of Nitzschia inconspicua, an elite biomass production diatom.</title>
        <authorList>
            <person name="Oliver A."/>
            <person name="Podell S."/>
            <person name="Pinowska A."/>
            <person name="Traller J.C."/>
            <person name="Smith S.R."/>
            <person name="McClure R."/>
            <person name="Beliaev A."/>
            <person name="Bohutskyi P."/>
            <person name="Hill E.A."/>
            <person name="Rabines A."/>
            <person name="Zheng H."/>
            <person name="Allen L.Z."/>
            <person name="Kuo A."/>
            <person name="Grigoriev I.V."/>
            <person name="Allen A.E."/>
            <person name="Hazlebeck D."/>
            <person name="Allen E.E."/>
        </authorList>
    </citation>
    <scope>NUCLEOTIDE SEQUENCE</scope>
    <source>
        <strain evidence="2">Hildebrandi</strain>
    </source>
</reference>
<protein>
    <submittedName>
        <fullName evidence="2">30S ribosomal protein S15</fullName>
    </submittedName>
</protein>
<comment type="caution">
    <text evidence="2">The sequence shown here is derived from an EMBL/GenBank/DDBJ whole genome shotgun (WGS) entry which is preliminary data.</text>
</comment>
<dbReference type="OrthoDB" id="441444at2759"/>
<dbReference type="HAMAP" id="MF_01343_B">
    <property type="entry name" value="Ribosomal_uS15_B"/>
    <property type="match status" value="1"/>
</dbReference>
<dbReference type="GO" id="GO:0005840">
    <property type="term" value="C:ribosome"/>
    <property type="evidence" value="ECO:0007669"/>
    <property type="project" value="UniProtKB-KW"/>
</dbReference>
<keyword evidence="1" id="KW-0687">Ribonucleoprotein</keyword>
<sequence length="267" mass="30653">MLLSATSHRVPAVSRTLAKSFMSTLSFGCPNSPTLLSPFRPGLLSATTSSLTVPFRDTTRQSPPHLSHFQQQQVRTVTKKRIHRQQKRKRKEELAAKGIFPPKPPHYIPKDTPVLNAVSREERIAESIRQDELAAQELNERMQRQKENNAVVLRFGFTDDLVMSDRVRKLLDLHNGNQKEVVKAQKQQAMEIFQEREGDTGSSAVQVIALTTRIQQIQTHLGMHKKDKHSKRGLDALYVRRRKLLDYMERKDFTSYRKVVKTLGLVH</sequence>
<dbReference type="PROSITE" id="PS00362">
    <property type="entry name" value="RIBOSOMAL_S15"/>
    <property type="match status" value="1"/>
</dbReference>
<dbReference type="PANTHER" id="PTHR23321:SF26">
    <property type="entry name" value="SMALL RIBOSOMAL SUBUNIT PROTEIN US15M"/>
    <property type="match status" value="1"/>
</dbReference>
<evidence type="ECO:0000313" key="3">
    <source>
        <dbReference type="Proteomes" id="UP000693970"/>
    </source>
</evidence>
<dbReference type="GO" id="GO:0006412">
    <property type="term" value="P:translation"/>
    <property type="evidence" value="ECO:0007669"/>
    <property type="project" value="InterPro"/>
</dbReference>
<comment type="similarity">
    <text evidence="1">Belongs to the universal ribosomal protein uS15 family.</text>
</comment>
<organism evidence="2 3">
    <name type="scientific">Nitzschia inconspicua</name>
    <dbReference type="NCBI Taxonomy" id="303405"/>
    <lineage>
        <taxon>Eukaryota</taxon>
        <taxon>Sar</taxon>
        <taxon>Stramenopiles</taxon>
        <taxon>Ochrophyta</taxon>
        <taxon>Bacillariophyta</taxon>
        <taxon>Bacillariophyceae</taxon>
        <taxon>Bacillariophycidae</taxon>
        <taxon>Bacillariales</taxon>
        <taxon>Bacillariaceae</taxon>
        <taxon>Nitzschia</taxon>
    </lineage>
</organism>
<dbReference type="SMART" id="SM01387">
    <property type="entry name" value="Ribosomal_S15"/>
    <property type="match status" value="1"/>
</dbReference>
<keyword evidence="1 2" id="KW-0689">Ribosomal protein</keyword>
<dbReference type="EMBL" id="JAGRRH010000012">
    <property type="protein sequence ID" value="KAG7362261.1"/>
    <property type="molecule type" value="Genomic_DNA"/>
</dbReference>
<dbReference type="NCBIfam" id="TIGR00952">
    <property type="entry name" value="S15_bact"/>
    <property type="match status" value="1"/>
</dbReference>
<proteinExistence type="inferred from homology"/>
<dbReference type="InterPro" id="IPR005290">
    <property type="entry name" value="Ribosomal_uS15_bac-type"/>
</dbReference>